<keyword evidence="3" id="KW-0804">Transcription</keyword>
<organism evidence="6 7">
    <name type="scientific">Pseudonocardia eucalypti</name>
    <dbReference type="NCBI Taxonomy" id="648755"/>
    <lineage>
        <taxon>Bacteria</taxon>
        <taxon>Bacillati</taxon>
        <taxon>Actinomycetota</taxon>
        <taxon>Actinomycetes</taxon>
        <taxon>Pseudonocardiales</taxon>
        <taxon>Pseudonocardiaceae</taxon>
        <taxon>Pseudonocardia</taxon>
    </lineage>
</organism>
<dbReference type="PANTHER" id="PTHR30136:SF24">
    <property type="entry name" value="HTH-TYPE TRANSCRIPTIONAL REPRESSOR ALLR"/>
    <property type="match status" value="1"/>
</dbReference>
<dbReference type="Pfam" id="PF09339">
    <property type="entry name" value="HTH_IclR"/>
    <property type="match status" value="1"/>
</dbReference>
<protein>
    <submittedName>
        <fullName evidence="6">IclR family transcriptional regulator</fullName>
    </submittedName>
</protein>
<evidence type="ECO:0000259" key="5">
    <source>
        <dbReference type="PROSITE" id="PS51078"/>
    </source>
</evidence>
<evidence type="ECO:0000313" key="7">
    <source>
        <dbReference type="Proteomes" id="UP001428817"/>
    </source>
</evidence>
<sequence>MTAGYLEQQNSVLGKVQFILEAFGPDDEHLSLSEIARRSGVAKASVHRLAQELLRWGVLERRGSDYRLGMRLFEIGQRVPRQRILREAARPYMEDLYQATGETIHLAVADGLDVLYLEKVSGHGQVRRPSRVAGRMPLYCTATGKALLAFGPRRLLDEVVANPFERITPQTVGAPGLLLQELARIRELGYAVEREQTKTGYLSVAIPLRSPTGAALAALSVTGPVFRADVPKYAGLLDMVSHRITKTIGALATD</sequence>
<reference evidence="7" key="1">
    <citation type="journal article" date="2019" name="Int. J. Syst. Evol. Microbiol.">
        <title>The Global Catalogue of Microorganisms (GCM) 10K type strain sequencing project: providing services to taxonomists for standard genome sequencing and annotation.</title>
        <authorList>
            <consortium name="The Broad Institute Genomics Platform"/>
            <consortium name="The Broad Institute Genome Sequencing Center for Infectious Disease"/>
            <person name="Wu L."/>
            <person name="Ma J."/>
        </authorList>
    </citation>
    <scope>NUCLEOTIDE SEQUENCE [LARGE SCALE GENOMIC DNA]</scope>
    <source>
        <strain evidence="7">JCM 18303</strain>
    </source>
</reference>
<feature type="domain" description="IclR-ED" evidence="5">
    <location>
        <begin position="71"/>
        <end position="250"/>
    </location>
</feature>
<dbReference type="EMBL" id="BAABJP010000068">
    <property type="protein sequence ID" value="GAA5176271.1"/>
    <property type="molecule type" value="Genomic_DNA"/>
</dbReference>
<dbReference type="InterPro" id="IPR036390">
    <property type="entry name" value="WH_DNA-bd_sf"/>
</dbReference>
<keyword evidence="2" id="KW-0238">DNA-binding</keyword>
<evidence type="ECO:0000256" key="1">
    <source>
        <dbReference type="ARBA" id="ARBA00023015"/>
    </source>
</evidence>
<dbReference type="InterPro" id="IPR005471">
    <property type="entry name" value="Tscrpt_reg_IclR_N"/>
</dbReference>
<feature type="domain" description="HTH iclR-type" evidence="4">
    <location>
        <begin position="10"/>
        <end position="70"/>
    </location>
</feature>
<evidence type="ECO:0000256" key="3">
    <source>
        <dbReference type="ARBA" id="ARBA00023163"/>
    </source>
</evidence>
<keyword evidence="7" id="KW-1185">Reference proteome</keyword>
<gene>
    <name evidence="6" type="ORF">GCM10023321_84250</name>
</gene>
<dbReference type="Pfam" id="PF01614">
    <property type="entry name" value="IclR_C"/>
    <property type="match status" value="1"/>
</dbReference>
<comment type="caution">
    <text evidence="6">The sequence shown here is derived from an EMBL/GenBank/DDBJ whole genome shotgun (WGS) entry which is preliminary data.</text>
</comment>
<evidence type="ECO:0000313" key="6">
    <source>
        <dbReference type="EMBL" id="GAA5176271.1"/>
    </source>
</evidence>
<dbReference type="SUPFAM" id="SSF46785">
    <property type="entry name" value="Winged helix' DNA-binding domain"/>
    <property type="match status" value="1"/>
</dbReference>
<dbReference type="SUPFAM" id="SSF55781">
    <property type="entry name" value="GAF domain-like"/>
    <property type="match status" value="1"/>
</dbReference>
<dbReference type="PANTHER" id="PTHR30136">
    <property type="entry name" value="HELIX-TURN-HELIX TRANSCRIPTIONAL REGULATOR, ICLR FAMILY"/>
    <property type="match status" value="1"/>
</dbReference>
<dbReference type="InterPro" id="IPR036388">
    <property type="entry name" value="WH-like_DNA-bd_sf"/>
</dbReference>
<dbReference type="PROSITE" id="PS51077">
    <property type="entry name" value="HTH_ICLR"/>
    <property type="match status" value="1"/>
</dbReference>
<name>A0ABP9REP6_9PSEU</name>
<dbReference type="SMART" id="SM00346">
    <property type="entry name" value="HTH_ICLR"/>
    <property type="match status" value="1"/>
</dbReference>
<accession>A0ABP9REP6</accession>
<dbReference type="InterPro" id="IPR014757">
    <property type="entry name" value="Tscrpt_reg_IclR_C"/>
</dbReference>
<evidence type="ECO:0000256" key="2">
    <source>
        <dbReference type="ARBA" id="ARBA00023125"/>
    </source>
</evidence>
<proteinExistence type="predicted"/>
<dbReference type="Proteomes" id="UP001428817">
    <property type="component" value="Unassembled WGS sequence"/>
</dbReference>
<evidence type="ECO:0000259" key="4">
    <source>
        <dbReference type="PROSITE" id="PS51077"/>
    </source>
</evidence>
<dbReference type="InterPro" id="IPR029016">
    <property type="entry name" value="GAF-like_dom_sf"/>
</dbReference>
<dbReference type="RefSeq" id="WP_221498792.1">
    <property type="nucleotide sequence ID" value="NZ_BAABJP010000068.1"/>
</dbReference>
<keyword evidence="1" id="KW-0805">Transcription regulation</keyword>
<dbReference type="Gene3D" id="1.10.10.10">
    <property type="entry name" value="Winged helix-like DNA-binding domain superfamily/Winged helix DNA-binding domain"/>
    <property type="match status" value="1"/>
</dbReference>
<dbReference type="Gene3D" id="3.30.450.40">
    <property type="match status" value="1"/>
</dbReference>
<dbReference type="InterPro" id="IPR050707">
    <property type="entry name" value="HTH_MetabolicPath_Reg"/>
</dbReference>
<dbReference type="PROSITE" id="PS51078">
    <property type="entry name" value="ICLR_ED"/>
    <property type="match status" value="1"/>
</dbReference>